<accession>A0A0S4KWG2</accession>
<gene>
    <name evidence="1" type="ORF">VCM_00183</name>
</gene>
<dbReference type="GeneID" id="26799147"/>
<reference evidence="2" key="1">
    <citation type="submission" date="2015-10" db="EMBL/GenBank/DDBJ databases">
        <authorList>
            <person name="Millard A."/>
        </authorList>
    </citation>
    <scope>NUCLEOTIDE SEQUENCE [LARGE SCALE GENOMIC DNA]</scope>
</reference>
<dbReference type="RefSeq" id="YP_009222764.1">
    <property type="nucleotide sequence ID" value="NC_029065.1"/>
</dbReference>
<proteinExistence type="predicted"/>
<dbReference type="KEGG" id="vg:26799147"/>
<evidence type="ECO:0000313" key="2">
    <source>
        <dbReference type="Proteomes" id="UP000204441"/>
    </source>
</evidence>
<dbReference type="EMBL" id="LN887844">
    <property type="protein sequence ID" value="CUR44385.1"/>
    <property type="molecule type" value="Genomic_DNA"/>
</dbReference>
<evidence type="ECO:0000313" key="1">
    <source>
        <dbReference type="EMBL" id="CUR44385.1"/>
    </source>
</evidence>
<dbReference type="Proteomes" id="UP000204441">
    <property type="component" value="Genome"/>
</dbReference>
<organism evidence="1 2">
    <name type="scientific">Pseudomonas phage VCM</name>
    <dbReference type="NCBI Taxonomy" id="1729937"/>
    <lineage>
        <taxon>Viruses</taxon>
        <taxon>Duplodnaviria</taxon>
        <taxon>Heunggongvirae</taxon>
        <taxon>Uroviricota</taxon>
        <taxon>Caudoviricetes</taxon>
        <taxon>Vandenendeviridae</taxon>
        <taxon>Gorskivirinae</taxon>
        <taxon>Kremarvirus</taxon>
        <taxon>Kremarvirus VCM</taxon>
        <taxon>Otagovirus VCM</taxon>
    </lineage>
</organism>
<protein>
    <submittedName>
        <fullName evidence="1">Uncharacterized protein</fullName>
    </submittedName>
</protein>
<keyword evidence="2" id="KW-1185">Reference proteome</keyword>
<sequence>MSDWKEIEDHNQDCGDDNGWCGYCWRCREHAEWLHKVAEWEEEDR</sequence>
<name>A0A0S4KWG2_9CAUD</name>